<evidence type="ECO:0000313" key="5">
    <source>
        <dbReference type="Proteomes" id="UP000644441"/>
    </source>
</evidence>
<keyword evidence="5" id="KW-1185">Reference proteome</keyword>
<dbReference type="InterPro" id="IPR021109">
    <property type="entry name" value="Peptidase_aspartic_dom_sf"/>
</dbReference>
<name>A0ABS0ADM1_9GAMM</name>
<gene>
    <name evidence="4" type="ORF">ISO4_00850</name>
</gene>
<evidence type="ECO:0000259" key="3">
    <source>
        <dbReference type="Pfam" id="PF05618"/>
    </source>
</evidence>
<comment type="caution">
    <text evidence="4">The sequence shown here is derived from an EMBL/GenBank/DDBJ whole genome shotgun (WGS) entry which is preliminary data.</text>
</comment>
<organism evidence="4 5">
    <name type="scientific">Alloalcanivorax venustensis ISO4</name>
    <dbReference type="NCBI Taxonomy" id="1177184"/>
    <lineage>
        <taxon>Bacteria</taxon>
        <taxon>Pseudomonadati</taxon>
        <taxon>Pseudomonadota</taxon>
        <taxon>Gammaproteobacteria</taxon>
        <taxon>Oceanospirillales</taxon>
        <taxon>Alcanivoracaceae</taxon>
        <taxon>Alloalcanivorax</taxon>
    </lineage>
</organism>
<dbReference type="SUPFAM" id="SSF50630">
    <property type="entry name" value="Acid proteases"/>
    <property type="match status" value="1"/>
</dbReference>
<protein>
    <recommendedName>
        <fullName evidence="3">Retropepsin-like aspartic endopeptidase domain-containing protein</fullName>
    </recommendedName>
</protein>
<dbReference type="Pfam" id="PF05618">
    <property type="entry name" value="Zn_protease"/>
    <property type="match status" value="1"/>
</dbReference>
<dbReference type="PANTHER" id="PTHR38037">
    <property type="entry name" value="ZN_PROTEASE DOMAIN-CONTAINING PROTEIN"/>
    <property type="match status" value="1"/>
</dbReference>
<dbReference type="PANTHER" id="PTHR38037:SF2">
    <property type="entry name" value="ATP-DEPENDENT ZINC PROTEASE DOMAIN-CONTAINING PROTEIN-RELATED"/>
    <property type="match status" value="1"/>
</dbReference>
<reference evidence="4 5" key="1">
    <citation type="submission" date="2012-09" db="EMBL/GenBank/DDBJ databases">
        <title>Genome Sequence of alkane-degrading Bacterium Alcanivorax venustensis ISO4.</title>
        <authorList>
            <person name="Lai Q."/>
            <person name="Shao Z."/>
        </authorList>
    </citation>
    <scope>NUCLEOTIDE SEQUENCE [LARGE SCALE GENOMIC DNA]</scope>
    <source>
        <strain evidence="4 5">ISO4</strain>
    </source>
</reference>
<feature type="signal peptide" evidence="2">
    <location>
        <begin position="1"/>
        <end position="19"/>
    </location>
</feature>
<evidence type="ECO:0000313" key="4">
    <source>
        <dbReference type="EMBL" id="MBF5052248.1"/>
    </source>
</evidence>
<keyword evidence="2" id="KW-0732">Signal</keyword>
<feature type="region of interest" description="Disordered" evidence="1">
    <location>
        <begin position="163"/>
        <end position="185"/>
    </location>
</feature>
<evidence type="ECO:0000256" key="2">
    <source>
        <dbReference type="SAM" id="SignalP"/>
    </source>
</evidence>
<dbReference type="Gene3D" id="2.40.70.10">
    <property type="entry name" value="Acid Proteases"/>
    <property type="match status" value="1"/>
</dbReference>
<dbReference type="EMBL" id="ARXR01000005">
    <property type="protein sequence ID" value="MBF5052248.1"/>
    <property type="molecule type" value="Genomic_DNA"/>
</dbReference>
<feature type="domain" description="Retropepsin-like aspartic endopeptidase" evidence="3">
    <location>
        <begin position="27"/>
        <end position="162"/>
    </location>
</feature>
<proteinExistence type="predicted"/>
<feature type="chain" id="PRO_5046384166" description="Retropepsin-like aspartic endopeptidase domain-containing protein" evidence="2">
    <location>
        <begin position="20"/>
        <end position="185"/>
    </location>
</feature>
<dbReference type="RefSeq" id="WP_067606964.1">
    <property type="nucleotide sequence ID" value="NZ_ARXR01000005.1"/>
</dbReference>
<sequence>MRRILIALSLLFTFTASHASNVEIQHVFGWIENATLEPWGVKVKSKLDTGALTSSLHARNIERFEKDGEEWVRFEVNVEDQDEDEKVSRKFERPLYRDVIIRGAGGEERRPVVLMEICFGDTVHEEQFSLENRSDMIYPVLIGRRTIQHLGVVDVTNTFMHEPQCDEDSPVEKFDKDNTDEDVGV</sequence>
<dbReference type="InterPro" id="IPR008503">
    <property type="entry name" value="Asp_endopeptidase"/>
</dbReference>
<evidence type="ECO:0000256" key="1">
    <source>
        <dbReference type="SAM" id="MobiDB-lite"/>
    </source>
</evidence>
<accession>A0ABS0ADM1</accession>
<dbReference type="Proteomes" id="UP000644441">
    <property type="component" value="Unassembled WGS sequence"/>
</dbReference>